<dbReference type="InterPro" id="IPR056918">
    <property type="entry name" value="8xMP"/>
</dbReference>
<feature type="transmembrane region" description="Helical" evidence="1">
    <location>
        <begin position="130"/>
        <end position="155"/>
    </location>
</feature>
<evidence type="ECO:0000256" key="1">
    <source>
        <dbReference type="SAM" id="Phobius"/>
    </source>
</evidence>
<keyword evidence="1" id="KW-0472">Membrane</keyword>
<name>A0ABW4AI71_9ACTN</name>
<dbReference type="RefSeq" id="WP_317793748.1">
    <property type="nucleotide sequence ID" value="NZ_AP028461.1"/>
</dbReference>
<keyword evidence="1" id="KW-1133">Transmembrane helix</keyword>
<dbReference type="Pfam" id="PF24838">
    <property type="entry name" value="8xMP"/>
    <property type="match status" value="1"/>
</dbReference>
<evidence type="ECO:0000313" key="2">
    <source>
        <dbReference type="EMBL" id="MFD1370481.1"/>
    </source>
</evidence>
<keyword evidence="3" id="KW-1185">Reference proteome</keyword>
<sequence length="156" mass="17554">MELKRRVRANVSNDAKPVNLEVFKILVELAEKESDRMWTRYTVMLYCNTALMAVLSAAVALRSPWATLGPSIIGTVVTTSWVQIHRMSYFYQNRWIADMVALADEEPILARYVRGHTNPRVKPPLKEIKTLALSVPAAFMAVWFSAACVSIVLIAT</sequence>
<accession>A0ABW4AI71</accession>
<dbReference type="EMBL" id="JBHTMK010000044">
    <property type="protein sequence ID" value="MFD1370481.1"/>
    <property type="molecule type" value="Genomic_DNA"/>
</dbReference>
<feature type="transmembrane region" description="Helical" evidence="1">
    <location>
        <begin position="41"/>
        <end position="59"/>
    </location>
</feature>
<protein>
    <submittedName>
        <fullName evidence="2">Uncharacterized protein</fullName>
    </submittedName>
</protein>
<gene>
    <name evidence="2" type="ORF">ACFQ5G_34540</name>
</gene>
<comment type="caution">
    <text evidence="2">The sequence shown here is derived from an EMBL/GenBank/DDBJ whole genome shotgun (WGS) entry which is preliminary data.</text>
</comment>
<dbReference type="Proteomes" id="UP001597183">
    <property type="component" value="Unassembled WGS sequence"/>
</dbReference>
<keyword evidence="1" id="KW-0812">Transmembrane</keyword>
<proteinExistence type="predicted"/>
<organism evidence="2 3">
    <name type="scientific">Actinoplanes sichuanensis</name>
    <dbReference type="NCBI Taxonomy" id="512349"/>
    <lineage>
        <taxon>Bacteria</taxon>
        <taxon>Bacillati</taxon>
        <taxon>Actinomycetota</taxon>
        <taxon>Actinomycetes</taxon>
        <taxon>Micromonosporales</taxon>
        <taxon>Micromonosporaceae</taxon>
        <taxon>Actinoplanes</taxon>
    </lineage>
</organism>
<evidence type="ECO:0000313" key="3">
    <source>
        <dbReference type="Proteomes" id="UP001597183"/>
    </source>
</evidence>
<feature type="transmembrane region" description="Helical" evidence="1">
    <location>
        <begin position="65"/>
        <end position="84"/>
    </location>
</feature>
<reference evidence="3" key="1">
    <citation type="journal article" date="2019" name="Int. J. Syst. Evol. Microbiol.">
        <title>The Global Catalogue of Microorganisms (GCM) 10K type strain sequencing project: providing services to taxonomists for standard genome sequencing and annotation.</title>
        <authorList>
            <consortium name="The Broad Institute Genomics Platform"/>
            <consortium name="The Broad Institute Genome Sequencing Center for Infectious Disease"/>
            <person name="Wu L."/>
            <person name="Ma J."/>
        </authorList>
    </citation>
    <scope>NUCLEOTIDE SEQUENCE [LARGE SCALE GENOMIC DNA]</scope>
    <source>
        <strain evidence="3">CCM 7526</strain>
    </source>
</reference>